<dbReference type="Pfam" id="PF13313">
    <property type="entry name" value="DUF4082"/>
    <property type="match status" value="1"/>
</dbReference>
<feature type="domain" description="DUF4082" evidence="2">
    <location>
        <begin position="39"/>
        <end position="178"/>
    </location>
</feature>
<dbReference type="InterPro" id="IPR025141">
    <property type="entry name" value="DUF4082"/>
</dbReference>
<proteinExistence type="predicted"/>
<dbReference type="RefSeq" id="WP_210654214.1">
    <property type="nucleotide sequence ID" value="NZ_JAGKQQ010000001.1"/>
</dbReference>
<gene>
    <name evidence="3" type="ORF">J8F10_12935</name>
</gene>
<feature type="chain" id="PRO_5047290775" evidence="1">
    <location>
        <begin position="24"/>
        <end position="231"/>
    </location>
</feature>
<evidence type="ECO:0000256" key="1">
    <source>
        <dbReference type="SAM" id="SignalP"/>
    </source>
</evidence>
<sequence length="231" mass="23819">MRQFWLIACVVTTALLGTTQAQAGFLVSGAGSGNNSGFQSNQTGTVGFEFTVGSQDLVVTSLGVLDLDFIAAGNGLAYAHKVSLWDATGTTLLGSATVPAGTTAPLVNGFRFVELATSIKILAGQSYVLGAYYEDPQGVFANDLFRSNNAGQMQAIISADVTYVQGRFAFGNVFPGSPASTGYVGPNFEYGVFSDPPVTATPEPASLVSGLIGLATLGGLRLRRKASATIV</sequence>
<dbReference type="Proteomes" id="UP000676565">
    <property type="component" value="Unassembled WGS sequence"/>
</dbReference>
<comment type="caution">
    <text evidence="3">The sequence shown here is derived from an EMBL/GenBank/DDBJ whole genome shotgun (WGS) entry which is preliminary data.</text>
</comment>
<keyword evidence="4" id="KW-1185">Reference proteome</keyword>
<evidence type="ECO:0000313" key="3">
    <source>
        <dbReference type="EMBL" id="MBP3956189.1"/>
    </source>
</evidence>
<protein>
    <submittedName>
        <fullName evidence="3">DUF4082 domain-containing protein</fullName>
    </submittedName>
</protein>
<organism evidence="3 4">
    <name type="scientific">Gemmata palustris</name>
    <dbReference type="NCBI Taxonomy" id="2822762"/>
    <lineage>
        <taxon>Bacteria</taxon>
        <taxon>Pseudomonadati</taxon>
        <taxon>Planctomycetota</taxon>
        <taxon>Planctomycetia</taxon>
        <taxon>Gemmatales</taxon>
        <taxon>Gemmataceae</taxon>
        <taxon>Gemmata</taxon>
    </lineage>
</organism>
<evidence type="ECO:0000313" key="4">
    <source>
        <dbReference type="Proteomes" id="UP000676565"/>
    </source>
</evidence>
<name>A0ABS5BR27_9BACT</name>
<reference evidence="3 4" key="1">
    <citation type="submission" date="2021-04" db="EMBL/GenBank/DDBJ databases">
        <authorList>
            <person name="Ivanova A."/>
        </authorList>
    </citation>
    <scope>NUCLEOTIDE SEQUENCE [LARGE SCALE GENOMIC DNA]</scope>
    <source>
        <strain evidence="3 4">G18</strain>
    </source>
</reference>
<keyword evidence="1" id="KW-0732">Signal</keyword>
<dbReference type="EMBL" id="JAGKQQ010000001">
    <property type="protein sequence ID" value="MBP3956189.1"/>
    <property type="molecule type" value="Genomic_DNA"/>
</dbReference>
<feature type="signal peptide" evidence="1">
    <location>
        <begin position="1"/>
        <end position="23"/>
    </location>
</feature>
<evidence type="ECO:0000259" key="2">
    <source>
        <dbReference type="Pfam" id="PF13313"/>
    </source>
</evidence>
<accession>A0ABS5BR27</accession>